<dbReference type="FunFam" id="3.30.200.20:FF:000207">
    <property type="entry name" value="proline-rich receptor-like protein kinase PERK1"/>
    <property type="match status" value="1"/>
</dbReference>
<evidence type="ECO:0000256" key="17">
    <source>
        <dbReference type="SAM" id="MobiDB-lite"/>
    </source>
</evidence>
<dbReference type="InterPro" id="IPR008271">
    <property type="entry name" value="Ser/Thr_kinase_AS"/>
</dbReference>
<comment type="catalytic activity">
    <reaction evidence="14">
        <text>L-threonyl-[protein] + ATP = O-phospho-L-threonyl-[protein] + ADP + H(+)</text>
        <dbReference type="Rhea" id="RHEA:46608"/>
        <dbReference type="Rhea" id="RHEA-COMP:11060"/>
        <dbReference type="Rhea" id="RHEA-COMP:11605"/>
        <dbReference type="ChEBI" id="CHEBI:15378"/>
        <dbReference type="ChEBI" id="CHEBI:30013"/>
        <dbReference type="ChEBI" id="CHEBI:30616"/>
        <dbReference type="ChEBI" id="CHEBI:61977"/>
        <dbReference type="ChEBI" id="CHEBI:456216"/>
        <dbReference type="EC" id="2.7.11.1"/>
    </reaction>
</comment>
<dbReference type="FunFam" id="1.10.510.10:FF:000239">
    <property type="entry name" value="Proline-rich receptor-like protein kinase PERK1"/>
    <property type="match status" value="1"/>
</dbReference>
<evidence type="ECO:0000256" key="16">
    <source>
        <dbReference type="PROSITE-ProRule" id="PRU10141"/>
    </source>
</evidence>
<dbReference type="Proteomes" id="UP000091857">
    <property type="component" value="Chromosome 1"/>
</dbReference>
<evidence type="ECO:0000256" key="12">
    <source>
        <dbReference type="ARBA" id="ARBA00023136"/>
    </source>
</evidence>
<evidence type="ECO:0000256" key="10">
    <source>
        <dbReference type="ARBA" id="ARBA00022840"/>
    </source>
</evidence>
<dbReference type="SUPFAM" id="SSF56112">
    <property type="entry name" value="Protein kinase-like (PK-like)"/>
    <property type="match status" value="1"/>
</dbReference>
<dbReference type="SMART" id="SM00220">
    <property type="entry name" value="S_TKc"/>
    <property type="match status" value="1"/>
</dbReference>
<feature type="transmembrane region" description="Helical" evidence="18">
    <location>
        <begin position="106"/>
        <end position="128"/>
    </location>
</feature>
<gene>
    <name evidence="20" type="ORF">MANES_01G134200v8</name>
</gene>
<dbReference type="Gene3D" id="1.10.510.10">
    <property type="entry name" value="Transferase(Phosphotransferase) domain 1"/>
    <property type="match status" value="1"/>
</dbReference>
<dbReference type="GO" id="GO:0004674">
    <property type="term" value="F:protein serine/threonine kinase activity"/>
    <property type="evidence" value="ECO:0007669"/>
    <property type="project" value="UniProtKB-KW"/>
</dbReference>
<keyword evidence="10 16" id="KW-0067">ATP-binding</keyword>
<feature type="compositionally biased region" description="Polar residues" evidence="17">
    <location>
        <begin position="559"/>
        <end position="575"/>
    </location>
</feature>
<dbReference type="PROSITE" id="PS00107">
    <property type="entry name" value="PROTEIN_KINASE_ATP"/>
    <property type="match status" value="1"/>
</dbReference>
<feature type="domain" description="Protein kinase" evidence="19">
    <location>
        <begin position="241"/>
        <end position="519"/>
    </location>
</feature>
<dbReference type="PANTHER" id="PTHR47982">
    <property type="entry name" value="PROLINE-RICH RECEPTOR-LIKE PROTEIN KINASE PERK4"/>
    <property type="match status" value="1"/>
</dbReference>
<evidence type="ECO:0000256" key="14">
    <source>
        <dbReference type="ARBA" id="ARBA00047899"/>
    </source>
</evidence>
<keyword evidence="5" id="KW-0597">Phosphoprotein</keyword>
<keyword evidence="11 18" id="KW-1133">Transmembrane helix</keyword>
<evidence type="ECO:0000256" key="18">
    <source>
        <dbReference type="SAM" id="Phobius"/>
    </source>
</evidence>
<evidence type="ECO:0000256" key="7">
    <source>
        <dbReference type="ARBA" id="ARBA00022692"/>
    </source>
</evidence>
<dbReference type="PANTHER" id="PTHR47982:SF6">
    <property type="entry name" value="PROLINE-RICH RECEPTOR-LIKE PROTEIN KINASE PERK4"/>
    <property type="match status" value="1"/>
</dbReference>
<dbReference type="InterPro" id="IPR047117">
    <property type="entry name" value="PERK1-13-like"/>
</dbReference>
<feature type="compositionally biased region" description="Low complexity" evidence="17">
    <location>
        <begin position="1"/>
        <end position="25"/>
    </location>
</feature>
<keyword evidence="4" id="KW-0723">Serine/threonine-protein kinase</keyword>
<keyword evidence="13" id="KW-0325">Glycoprotein</keyword>
<evidence type="ECO:0000256" key="5">
    <source>
        <dbReference type="ARBA" id="ARBA00022553"/>
    </source>
</evidence>
<comment type="subcellular location">
    <subcellularLocation>
        <location evidence="1">Cell membrane</location>
        <topology evidence="1">Single-pass membrane protein</topology>
    </subcellularLocation>
</comment>
<feature type="binding site" evidence="16">
    <location>
        <position position="269"/>
    </location>
    <ligand>
        <name>ATP</name>
        <dbReference type="ChEBI" id="CHEBI:30616"/>
    </ligand>
</feature>
<dbReference type="OMA" id="MIFICAY"/>
<dbReference type="GO" id="GO:0019722">
    <property type="term" value="P:calcium-mediated signaling"/>
    <property type="evidence" value="ECO:0000318"/>
    <property type="project" value="GO_Central"/>
</dbReference>
<evidence type="ECO:0000256" key="13">
    <source>
        <dbReference type="ARBA" id="ARBA00023180"/>
    </source>
</evidence>
<dbReference type="GO" id="GO:0009738">
    <property type="term" value="P:abscisic acid-activated signaling pathway"/>
    <property type="evidence" value="ECO:0000318"/>
    <property type="project" value="GO_Central"/>
</dbReference>
<feature type="compositionally biased region" description="Pro residues" evidence="17">
    <location>
        <begin position="43"/>
        <end position="58"/>
    </location>
</feature>
<evidence type="ECO:0000313" key="20">
    <source>
        <dbReference type="EMBL" id="OAY60723.1"/>
    </source>
</evidence>
<dbReference type="CDD" id="cd14066">
    <property type="entry name" value="STKc_IRAK"/>
    <property type="match status" value="1"/>
</dbReference>
<evidence type="ECO:0000313" key="21">
    <source>
        <dbReference type="Proteomes" id="UP000091857"/>
    </source>
</evidence>
<keyword evidence="6" id="KW-0808">Transferase</keyword>
<evidence type="ECO:0000256" key="4">
    <source>
        <dbReference type="ARBA" id="ARBA00022527"/>
    </source>
</evidence>
<keyword evidence="21" id="KW-1185">Reference proteome</keyword>
<feature type="region of interest" description="Disordered" evidence="17">
    <location>
        <begin position="159"/>
        <end position="202"/>
    </location>
</feature>
<sequence>MSSSPASPAASPDSGSSSNSSSSSSRPPPPPNSKSPEKSPPATESPPPRSSEHSPPPPSHHKSNSSASPTPQRHKSLSPSPSHKSSSSKDSSSSEDSGISHDQLKIVVGVSVGIGLLIALLIICAAALCRKKKKKDEHVQYYGEYQGGSKKYYQSSVHQNWHNGPPPPVGSQHNNFVAQSSPGSGWNGPPPPPQMMTSGDMSSNFSGPYRPPLPPPSPDIALGFNKSTFTYDELAAATGGFAQANLLGQGGFGYVHKGMLPNGKEIAVKSLKSGSGQGEREFQAEVDIISRVHHRHLVSLVGYCIAGGQRMLVYEFVQNNNLEHHLYGRGLPVMDWSTRLRIALGSAKGLAYLHEDCHPRIIHRDIKAANILLDSNFEAMVADFGLAKLSSDNNTHVSTRVMGTFGYLAPEYASSGKLTEKSDVFSFGVMLLELITGKRPVDPTDALEDSLVDWARPLLSRSLEDGNYTELVDLRLNNNFNPDEMRGMVACAAASIRHSAKKRPKMSQIVRALEGDVSLEDLNEGARPGRSSALGVTNVTAESDGDSYNADMKKFRHMASSSQEFTSGELGNSSSDSREMSPRGRTNY</sequence>
<keyword evidence="3" id="KW-1003">Cell membrane</keyword>
<reference evidence="21" key="1">
    <citation type="journal article" date="2016" name="Nat. Biotechnol.">
        <title>Sequencing wild and cultivated cassava and related species reveals extensive interspecific hybridization and genetic diversity.</title>
        <authorList>
            <person name="Bredeson J.V."/>
            <person name="Lyons J.B."/>
            <person name="Prochnik S.E."/>
            <person name="Wu G.A."/>
            <person name="Ha C.M."/>
            <person name="Edsinger-Gonzales E."/>
            <person name="Grimwood J."/>
            <person name="Schmutz J."/>
            <person name="Rabbi I.Y."/>
            <person name="Egesi C."/>
            <person name="Nauluvula P."/>
            <person name="Lebot V."/>
            <person name="Ndunguru J."/>
            <person name="Mkamilo G."/>
            <person name="Bart R.S."/>
            <person name="Setter T.L."/>
            <person name="Gleadow R.M."/>
            <person name="Kulakow P."/>
            <person name="Ferguson M.E."/>
            <person name="Rounsley S."/>
            <person name="Rokhsar D.S."/>
        </authorList>
    </citation>
    <scope>NUCLEOTIDE SEQUENCE [LARGE SCALE GENOMIC DNA]</scope>
    <source>
        <strain evidence="21">cv. AM560-2</strain>
    </source>
</reference>
<dbReference type="InterPro" id="IPR001245">
    <property type="entry name" value="Ser-Thr/Tyr_kinase_cat_dom"/>
</dbReference>
<keyword evidence="12 18" id="KW-0472">Membrane</keyword>
<keyword evidence="9" id="KW-0418">Kinase</keyword>
<comment type="caution">
    <text evidence="20">The sequence shown here is derived from an EMBL/GenBank/DDBJ whole genome shotgun (WGS) entry which is preliminary data.</text>
</comment>
<evidence type="ECO:0000256" key="15">
    <source>
        <dbReference type="ARBA" id="ARBA00048679"/>
    </source>
</evidence>
<dbReference type="Gramene" id="Manes.01G134200.4.v8.1">
    <property type="protein sequence ID" value="Manes.01G134200.4.v8.1.CDS"/>
    <property type="gene ID" value="Manes.01G134200.v8.1"/>
</dbReference>
<dbReference type="InterPro" id="IPR017441">
    <property type="entry name" value="Protein_kinase_ATP_BS"/>
</dbReference>
<dbReference type="Gramene" id="Manes.01G134200.3.v8.1">
    <property type="protein sequence ID" value="Manes.01G134200.3.v8.1.CDS"/>
    <property type="gene ID" value="Manes.01G134200.v8.1"/>
</dbReference>
<evidence type="ECO:0000256" key="9">
    <source>
        <dbReference type="ARBA" id="ARBA00022777"/>
    </source>
</evidence>
<dbReference type="GO" id="GO:0005886">
    <property type="term" value="C:plasma membrane"/>
    <property type="evidence" value="ECO:0000318"/>
    <property type="project" value="GO_Central"/>
</dbReference>
<feature type="region of interest" description="Disordered" evidence="17">
    <location>
        <begin position="559"/>
        <end position="588"/>
    </location>
</feature>
<dbReference type="Gramene" id="Manes.01G134200.2.v8.1">
    <property type="protein sequence ID" value="Manes.01G134200.2.v8.1.CDS"/>
    <property type="gene ID" value="Manes.01G134200.v8.1"/>
</dbReference>
<dbReference type="InterPro" id="IPR000719">
    <property type="entry name" value="Prot_kinase_dom"/>
</dbReference>
<proteinExistence type="predicted"/>
<dbReference type="PROSITE" id="PS50011">
    <property type="entry name" value="PROTEIN_KINASE_DOM"/>
    <property type="match status" value="1"/>
</dbReference>
<evidence type="ECO:0000256" key="3">
    <source>
        <dbReference type="ARBA" id="ARBA00022475"/>
    </source>
</evidence>
<feature type="region of interest" description="Disordered" evidence="17">
    <location>
        <begin position="1"/>
        <end position="99"/>
    </location>
</feature>
<dbReference type="Gene3D" id="3.30.200.20">
    <property type="entry name" value="Phosphorylase Kinase, domain 1"/>
    <property type="match status" value="1"/>
</dbReference>
<dbReference type="AlphaFoldDB" id="A0A2C9WKF1"/>
<dbReference type="EC" id="2.7.11.1" evidence="2"/>
<keyword evidence="8 16" id="KW-0547">Nucleotide-binding</keyword>
<dbReference type="InterPro" id="IPR011009">
    <property type="entry name" value="Kinase-like_dom_sf"/>
</dbReference>
<dbReference type="EMBL" id="CM004387">
    <property type="protein sequence ID" value="OAY60723.1"/>
    <property type="molecule type" value="Genomic_DNA"/>
</dbReference>
<name>A0A2C9WKF1_MANES</name>
<keyword evidence="7 18" id="KW-0812">Transmembrane</keyword>
<dbReference type="PROSITE" id="PS00108">
    <property type="entry name" value="PROTEIN_KINASE_ST"/>
    <property type="match status" value="1"/>
</dbReference>
<dbReference type="OrthoDB" id="4062651at2759"/>
<comment type="catalytic activity">
    <reaction evidence="15">
        <text>L-seryl-[protein] + ATP = O-phospho-L-seryl-[protein] + ADP + H(+)</text>
        <dbReference type="Rhea" id="RHEA:17989"/>
        <dbReference type="Rhea" id="RHEA-COMP:9863"/>
        <dbReference type="Rhea" id="RHEA-COMP:11604"/>
        <dbReference type="ChEBI" id="CHEBI:15378"/>
        <dbReference type="ChEBI" id="CHEBI:29999"/>
        <dbReference type="ChEBI" id="CHEBI:30616"/>
        <dbReference type="ChEBI" id="CHEBI:83421"/>
        <dbReference type="ChEBI" id="CHEBI:456216"/>
        <dbReference type="EC" id="2.7.11.1"/>
    </reaction>
</comment>
<dbReference type="Gramene" id="Manes.01G134200.5.v8.1">
    <property type="protein sequence ID" value="Manes.01G134200.5.v8.1.CDS"/>
    <property type="gene ID" value="Manes.01G134200.v8.1"/>
</dbReference>
<dbReference type="STRING" id="3983.A0A2C9WKF1"/>
<evidence type="ECO:0000256" key="2">
    <source>
        <dbReference type="ARBA" id="ARBA00012513"/>
    </source>
</evidence>
<feature type="compositionally biased region" description="Low complexity" evidence="17">
    <location>
        <begin position="77"/>
        <end position="97"/>
    </location>
</feature>
<dbReference type="GO" id="GO:0005524">
    <property type="term" value="F:ATP binding"/>
    <property type="evidence" value="ECO:0007669"/>
    <property type="project" value="UniProtKB-UniRule"/>
</dbReference>
<evidence type="ECO:0000256" key="11">
    <source>
        <dbReference type="ARBA" id="ARBA00022989"/>
    </source>
</evidence>
<dbReference type="Pfam" id="PF07714">
    <property type="entry name" value="PK_Tyr_Ser-Thr"/>
    <property type="match status" value="1"/>
</dbReference>
<evidence type="ECO:0000259" key="19">
    <source>
        <dbReference type="PROSITE" id="PS50011"/>
    </source>
</evidence>
<evidence type="ECO:0000256" key="8">
    <source>
        <dbReference type="ARBA" id="ARBA00022741"/>
    </source>
</evidence>
<accession>A0A2C9WKF1</accession>
<organism evidence="20 21">
    <name type="scientific">Manihot esculenta</name>
    <name type="common">Cassava</name>
    <name type="synonym">Jatropha manihot</name>
    <dbReference type="NCBI Taxonomy" id="3983"/>
    <lineage>
        <taxon>Eukaryota</taxon>
        <taxon>Viridiplantae</taxon>
        <taxon>Streptophyta</taxon>
        <taxon>Embryophyta</taxon>
        <taxon>Tracheophyta</taxon>
        <taxon>Spermatophyta</taxon>
        <taxon>Magnoliopsida</taxon>
        <taxon>eudicotyledons</taxon>
        <taxon>Gunneridae</taxon>
        <taxon>Pentapetalae</taxon>
        <taxon>rosids</taxon>
        <taxon>fabids</taxon>
        <taxon>Malpighiales</taxon>
        <taxon>Euphorbiaceae</taxon>
        <taxon>Crotonoideae</taxon>
        <taxon>Manihoteae</taxon>
        <taxon>Manihot</taxon>
    </lineage>
</organism>
<protein>
    <recommendedName>
        <fullName evidence="2">non-specific serine/threonine protein kinase</fullName>
        <ecNumber evidence="2">2.7.11.1</ecNumber>
    </recommendedName>
</protein>
<evidence type="ECO:0000256" key="6">
    <source>
        <dbReference type="ARBA" id="ARBA00022679"/>
    </source>
</evidence>
<evidence type="ECO:0000256" key="1">
    <source>
        <dbReference type="ARBA" id="ARBA00004162"/>
    </source>
</evidence>